<dbReference type="Pfam" id="PF02685">
    <property type="entry name" value="Glucokinase"/>
    <property type="match status" value="1"/>
</dbReference>
<dbReference type="Gene3D" id="3.40.367.20">
    <property type="match status" value="1"/>
</dbReference>
<dbReference type="GO" id="GO:0004340">
    <property type="term" value="F:glucokinase activity"/>
    <property type="evidence" value="ECO:0007669"/>
    <property type="project" value="InterPro"/>
</dbReference>
<dbReference type="GeneID" id="9060753"/>
<evidence type="ECO:0000313" key="4">
    <source>
        <dbReference type="Proteomes" id="UP000007800"/>
    </source>
</evidence>
<evidence type="ECO:0000256" key="2">
    <source>
        <dbReference type="ARBA" id="ARBA00022777"/>
    </source>
</evidence>
<dbReference type="OrthoDB" id="10251652at2759"/>
<reference evidence="3 4" key="1">
    <citation type="submission" date="2008-07" db="EMBL/GenBank/DDBJ databases">
        <authorList>
            <person name="El-Sayed N."/>
            <person name="Caler E."/>
            <person name="Inman J."/>
            <person name="Amedeo P."/>
            <person name="Hass B."/>
            <person name="Wortman J."/>
        </authorList>
    </citation>
    <scope>NUCLEOTIDE SEQUENCE [LARGE SCALE GENOMIC DNA]</scope>
    <source>
        <strain evidence="4">ATCC 50983 / TXsc</strain>
    </source>
</reference>
<evidence type="ECO:0000313" key="3">
    <source>
        <dbReference type="EMBL" id="EER15917.1"/>
    </source>
</evidence>
<accession>C5KH55</accession>
<dbReference type="GO" id="GO:0006096">
    <property type="term" value="P:glycolytic process"/>
    <property type="evidence" value="ECO:0007669"/>
    <property type="project" value="InterPro"/>
</dbReference>
<keyword evidence="2" id="KW-0418">Kinase</keyword>
<sequence length="398" mass="42507">MKGHTTSRRALIPRNRSIESVGGPDSALIIAGDIGGTNCRLRLMLVSKADDDDGVAEESIGSSTDSENEEPKTETQLLFTAKYPTVECPSFEEALARFISEAPALEDADLSGVVCVVGLPSDVKNNKVARIANIPHWVDTDGDAVATKLGLGKIVLLNDFESACWGIPMLKESQLICLNPGIPINKARTSAPAITSVLIGPGTGLGEGYLVTARATNHVSAHASEGGWVSFSPQDEEEFKLMQFVKKDLGVERVVVEHLTAGPALPMLARFYGQEEGMDINDLPKTAPEVAGKYGKCSVCTKACDKAMEVLGRELAFLCLKFKPQGGIFLIGNVVDSLRDSILAEDSSLRRGLFHSLHHSILEGIVNDTPINIVNVSGVSMGMEGAINRATRLALARL</sequence>
<evidence type="ECO:0008006" key="5">
    <source>
        <dbReference type="Google" id="ProtNLM"/>
    </source>
</evidence>
<organism evidence="4">
    <name type="scientific">Perkinsus marinus (strain ATCC 50983 / TXsc)</name>
    <dbReference type="NCBI Taxonomy" id="423536"/>
    <lineage>
        <taxon>Eukaryota</taxon>
        <taxon>Sar</taxon>
        <taxon>Alveolata</taxon>
        <taxon>Perkinsozoa</taxon>
        <taxon>Perkinsea</taxon>
        <taxon>Perkinsida</taxon>
        <taxon>Perkinsidae</taxon>
        <taxon>Perkinsus</taxon>
    </lineage>
</organism>
<dbReference type="PANTHER" id="PTHR47363:SF1">
    <property type="entry name" value="GLUCOKINASE"/>
    <property type="match status" value="1"/>
</dbReference>
<name>C5KH55_PERM5</name>
<protein>
    <recommendedName>
        <fullName evidence="5">Glucokinase</fullName>
    </recommendedName>
</protein>
<dbReference type="InParanoid" id="C5KH55"/>
<dbReference type="InterPro" id="IPR043129">
    <property type="entry name" value="ATPase_NBD"/>
</dbReference>
<dbReference type="PANTHER" id="PTHR47363">
    <property type="entry name" value="GLUCOKINASE"/>
    <property type="match status" value="1"/>
</dbReference>
<dbReference type="CDD" id="cd24008">
    <property type="entry name" value="ASKHA_NBD_GLK"/>
    <property type="match status" value="1"/>
</dbReference>
<keyword evidence="1" id="KW-0808">Transferase</keyword>
<dbReference type="Proteomes" id="UP000007800">
    <property type="component" value="Unassembled WGS sequence"/>
</dbReference>
<dbReference type="GO" id="GO:0005536">
    <property type="term" value="F:D-glucose binding"/>
    <property type="evidence" value="ECO:0007669"/>
    <property type="project" value="InterPro"/>
</dbReference>
<keyword evidence="4" id="KW-1185">Reference proteome</keyword>
<dbReference type="OMA" id="QAFCGFM"/>
<dbReference type="InterPro" id="IPR003836">
    <property type="entry name" value="Glucokinase"/>
</dbReference>
<dbReference type="Gene3D" id="3.30.420.40">
    <property type="match status" value="1"/>
</dbReference>
<dbReference type="EMBL" id="GG673069">
    <property type="protein sequence ID" value="EER15917.1"/>
    <property type="molecule type" value="Genomic_DNA"/>
</dbReference>
<proteinExistence type="predicted"/>
<dbReference type="RefSeq" id="XP_002784121.1">
    <property type="nucleotide sequence ID" value="XM_002784075.1"/>
</dbReference>
<evidence type="ECO:0000256" key="1">
    <source>
        <dbReference type="ARBA" id="ARBA00022679"/>
    </source>
</evidence>
<dbReference type="AlphaFoldDB" id="C5KH55"/>
<dbReference type="GO" id="GO:0005524">
    <property type="term" value="F:ATP binding"/>
    <property type="evidence" value="ECO:0007669"/>
    <property type="project" value="InterPro"/>
</dbReference>
<gene>
    <name evidence="3" type="ORF">Pmar_PMAR003374</name>
</gene>
<dbReference type="SUPFAM" id="SSF53067">
    <property type="entry name" value="Actin-like ATPase domain"/>
    <property type="match status" value="1"/>
</dbReference>